<reference evidence="1" key="1">
    <citation type="submission" date="2024-09" db="EMBL/GenBank/DDBJ databases">
        <title>Black Yeasts Isolated from many extreme environments.</title>
        <authorList>
            <person name="Coleine C."/>
            <person name="Stajich J.E."/>
            <person name="Selbmann L."/>
        </authorList>
    </citation>
    <scope>NUCLEOTIDE SEQUENCE</scope>
    <source>
        <strain evidence="1">CCFEE 5737</strain>
    </source>
</reference>
<sequence length="104" mass="11188">MSSIPASNRNLRACMVCSIVQTESKFRLAGCPNCESFLTLTGNADLVNDCTSGVFEGLISLADPAQSWVAKWQRLDTYVPGLYAVKVVGTLPEDKMQDAEDAGV</sequence>
<accession>A0ACC3D2I4</accession>
<feature type="non-terminal residue" evidence="1">
    <location>
        <position position="104"/>
    </location>
</feature>
<name>A0ACC3D2I4_9PEZI</name>
<dbReference type="Proteomes" id="UP001186974">
    <property type="component" value="Unassembled WGS sequence"/>
</dbReference>
<comment type="caution">
    <text evidence="1">The sequence shown here is derived from an EMBL/GenBank/DDBJ whole genome shotgun (WGS) entry which is preliminary data.</text>
</comment>
<proteinExistence type="predicted"/>
<organism evidence="1 2">
    <name type="scientific">Coniosporium uncinatum</name>
    <dbReference type="NCBI Taxonomy" id="93489"/>
    <lineage>
        <taxon>Eukaryota</taxon>
        <taxon>Fungi</taxon>
        <taxon>Dikarya</taxon>
        <taxon>Ascomycota</taxon>
        <taxon>Pezizomycotina</taxon>
        <taxon>Dothideomycetes</taxon>
        <taxon>Dothideomycetes incertae sedis</taxon>
        <taxon>Coniosporium</taxon>
    </lineage>
</organism>
<keyword evidence="2" id="KW-1185">Reference proteome</keyword>
<evidence type="ECO:0000313" key="1">
    <source>
        <dbReference type="EMBL" id="KAK3060900.1"/>
    </source>
</evidence>
<evidence type="ECO:0000313" key="2">
    <source>
        <dbReference type="Proteomes" id="UP001186974"/>
    </source>
</evidence>
<keyword evidence="1" id="KW-0251">Elongation factor</keyword>
<dbReference type="EMBL" id="JAWDJW010008210">
    <property type="protein sequence ID" value="KAK3060900.1"/>
    <property type="molecule type" value="Genomic_DNA"/>
</dbReference>
<keyword evidence="1" id="KW-0648">Protein biosynthesis</keyword>
<protein>
    <submittedName>
        <fullName evidence="1">Transcription elongation factor spt4</fullName>
    </submittedName>
</protein>
<gene>
    <name evidence="1" type="primary">SPT4</name>
    <name evidence="1" type="ORF">LTS18_007458</name>
</gene>